<dbReference type="PANTHER" id="PTHR30441">
    <property type="entry name" value="DUF748 DOMAIN-CONTAINING PROTEIN"/>
    <property type="match status" value="1"/>
</dbReference>
<sequence>MKKFLKILFSTFAVIILLVVIAAVVLPFIINPNDFKPQIVAQVKKITGRELTLDGDIDLSLFPWLGATIQKVSLSNPPNFGDIPFVKVDDMEVRVKLLPLLRKEVEMDTVILSGLDLNLIRNANGETNWEDLTTAKTQEQPLETKPSEGTEPEAPPIAGLAIGGLKIEEARISWQDETQHVNYTIDHLNLETDPLVLGEPTQIKLTSDFSSTQPKMNGNLGFSGSVAADLEANRYQLQNTDIKLTATGSDLPVEQLALQLGADIDAAMADQQIAVNNLKLISQVKSTQFPKPVEATLATAAKVDLNKGTLSLPNLYLTAFGVKLKAQVEGADLLTNPNFSGRIASNQFNPRKVAKSLAIALPAIDETPLNKAQLGLKFSGSPKDFNLQRFIVKLDENILQGAVKGDPEAKQYHVNGLKLNAKVKSPQFPKPLNATLTTGADVDLNKGTISLPNLVLATLGVKLNSQINGTSLLTTPNFSGQINSNQFNPRQVAKALAITLPAAADQMPLEKAELGLKFSGSAKSFDAQHFIVKLDDSTVQGAVKGNLETQQYQVSGLQLNANVKSSQFPDPLIATLTTGATADLKKGTLSLPDLYLAALGVKLNGQINGTDLQTNPNFSGQIDSNSFNPRQVAKALAIEIPTTTDKTALSKAQLGLKFSGTPNSFDAKQLTVKLDQSTLQGTAAIDNFQQPAIRYNLALDTINADRYLPPSSTAAPASAPPVSPGAGAAASASSLPVEELRALNINGLVKIGQLIINNLHTQDISVPLNAKDGLIALNPLSAKLYQGTYAGNMRLDARGQTPQLAIDEKLANIQAGPLLKDFMGDDKLQGLANLNAKLTANGATPEAIKSTLNGTAGFSFTDGAIKGFDIAGRIRQALAAVGGVGGALLSKLSPNNGKSSEKTDFSALKGTITATNGLLQNSDLDIQSPFLRVGGKGSANLVTEALNYQLGVAIVKTIEGQGGDPLTDLKGITIPMKIGGTLSDPKYSFDVANLIKAKGEKLIKEGVQKGLNDLLGTQPGGEGGEALSPEKQLKEGIEKGIKNKLKGLFN</sequence>
<dbReference type="AlphaFoldDB" id="A0A1Q2SM34"/>
<gene>
    <name evidence="4" type="ORF">TAO_0828</name>
</gene>
<dbReference type="GO" id="GO:0005886">
    <property type="term" value="C:plasma membrane"/>
    <property type="evidence" value="ECO:0007669"/>
    <property type="project" value="TreeGrafter"/>
</dbReference>
<evidence type="ECO:0000259" key="3">
    <source>
        <dbReference type="Pfam" id="PF05170"/>
    </source>
</evidence>
<proteinExistence type="predicted"/>
<feature type="domain" description="AsmA" evidence="3">
    <location>
        <begin position="1"/>
        <end position="283"/>
    </location>
</feature>
<feature type="domain" description="AsmA" evidence="3">
    <location>
        <begin position="531"/>
        <end position="923"/>
    </location>
</feature>
<evidence type="ECO:0000313" key="4">
    <source>
        <dbReference type="EMBL" id="BAW80198.1"/>
    </source>
</evidence>
<dbReference type="InterPro" id="IPR007844">
    <property type="entry name" value="AsmA"/>
</dbReference>
<protein>
    <submittedName>
        <fullName evidence="4">AsmA family protein</fullName>
    </submittedName>
</protein>
<dbReference type="KEGG" id="ntt:TAO_0828"/>
<accession>A0A1Q2SM34</accession>
<dbReference type="Pfam" id="PF05170">
    <property type="entry name" value="AsmA"/>
    <property type="match status" value="2"/>
</dbReference>
<dbReference type="RefSeq" id="WP_231910577.1">
    <property type="nucleotide sequence ID" value="NZ_AP014836.1"/>
</dbReference>
<dbReference type="EMBL" id="AP014836">
    <property type="protein sequence ID" value="BAW80198.1"/>
    <property type="molecule type" value="Genomic_DNA"/>
</dbReference>
<keyword evidence="2" id="KW-1133">Transmembrane helix</keyword>
<evidence type="ECO:0000256" key="1">
    <source>
        <dbReference type="SAM" id="MobiDB-lite"/>
    </source>
</evidence>
<keyword evidence="2" id="KW-0812">Transmembrane</keyword>
<dbReference type="GO" id="GO:0090313">
    <property type="term" value="P:regulation of protein targeting to membrane"/>
    <property type="evidence" value="ECO:0007669"/>
    <property type="project" value="TreeGrafter"/>
</dbReference>
<evidence type="ECO:0000256" key="2">
    <source>
        <dbReference type="SAM" id="Phobius"/>
    </source>
</evidence>
<evidence type="ECO:0000313" key="5">
    <source>
        <dbReference type="Proteomes" id="UP000243679"/>
    </source>
</evidence>
<dbReference type="InterPro" id="IPR052894">
    <property type="entry name" value="AsmA-related"/>
</dbReference>
<organism evidence="4 5">
    <name type="scientific">Candidatus Nitrosoglobus terrae</name>
    <dbReference type="NCBI Taxonomy" id="1630141"/>
    <lineage>
        <taxon>Bacteria</taxon>
        <taxon>Pseudomonadati</taxon>
        <taxon>Pseudomonadota</taxon>
        <taxon>Gammaproteobacteria</taxon>
        <taxon>Chromatiales</taxon>
        <taxon>Chromatiaceae</taxon>
        <taxon>Candidatus Nitrosoglobus</taxon>
    </lineage>
</organism>
<feature type="transmembrane region" description="Helical" evidence="2">
    <location>
        <begin position="7"/>
        <end position="30"/>
    </location>
</feature>
<dbReference type="Proteomes" id="UP000243679">
    <property type="component" value="Chromosome"/>
</dbReference>
<keyword evidence="5" id="KW-1185">Reference proteome</keyword>
<feature type="region of interest" description="Disordered" evidence="1">
    <location>
        <begin position="133"/>
        <end position="156"/>
    </location>
</feature>
<reference evidence="4 5" key="1">
    <citation type="journal article" date="2017" name="ISME J.">
        <title>An acid-tolerant ammonia-oxidizing ?-proteobacterium from soil.</title>
        <authorList>
            <person name="Hayatsu M."/>
            <person name="Tago K."/>
            <person name="Uchiyama I."/>
            <person name="Toyoda A."/>
            <person name="Wang Y."/>
            <person name="Shimomura Y."/>
            <person name="Okubo T."/>
            <person name="Kurisu F."/>
            <person name="Hirono Y."/>
            <person name="Nonaka K."/>
            <person name="Akiyama H."/>
            <person name="Itoh T."/>
            <person name="Takami H."/>
        </authorList>
    </citation>
    <scope>NUCLEOTIDE SEQUENCE [LARGE SCALE GENOMIC DNA]</scope>
    <source>
        <strain evidence="4 5">TAO100</strain>
    </source>
</reference>
<keyword evidence="2" id="KW-0472">Membrane</keyword>
<name>A0A1Q2SM34_9GAMM</name>
<dbReference type="PANTHER" id="PTHR30441:SF4">
    <property type="entry name" value="PROTEIN ASMA"/>
    <property type="match status" value="1"/>
</dbReference>